<sequence length="236" mass="26908">MIQPLPMRPFTEQQPVHLRDPFSGSDAPQPIMLDDEVLARQLFQTDPEAACSWLFRRYYQPLCNHALRFVYSREVAEDIVGEVFCALWTDKGYAGITTSYRAYLFTAVRNRAYNYLRWELSRKSDSDAISDAATTAFSSEAQTPAEMVQFDELYQKINETIAGLPPQCRRTFLMSRFEQKPYRDIAAEMGISVKAVEANISRALSALRTMLRNEFVVLLCLQVTAVAAAIRDFFAS</sequence>
<dbReference type="Pfam" id="PF04542">
    <property type="entry name" value="Sigma70_r2"/>
    <property type="match status" value="1"/>
</dbReference>
<keyword evidence="3" id="KW-0731">Sigma factor</keyword>
<dbReference type="NCBIfam" id="TIGR02985">
    <property type="entry name" value="Sig70_bacteroi1"/>
    <property type="match status" value="1"/>
</dbReference>
<dbReference type="STRING" id="1166018.FAES_2165"/>
<dbReference type="InterPro" id="IPR013324">
    <property type="entry name" value="RNA_pol_sigma_r3/r4-like"/>
</dbReference>
<gene>
    <name evidence="7" type="ORF">FAES_2165</name>
</gene>
<dbReference type="HOGENOM" id="CLU_047691_4_3_10"/>
<dbReference type="CDD" id="cd06171">
    <property type="entry name" value="Sigma70_r4"/>
    <property type="match status" value="1"/>
</dbReference>
<dbReference type="Pfam" id="PF08281">
    <property type="entry name" value="Sigma70_r4_2"/>
    <property type="match status" value="1"/>
</dbReference>
<dbReference type="PANTHER" id="PTHR43133:SF46">
    <property type="entry name" value="RNA POLYMERASE SIGMA-70 FACTOR ECF SUBFAMILY"/>
    <property type="match status" value="1"/>
</dbReference>
<accession>I0K7S1</accession>
<proteinExistence type="inferred from homology"/>
<dbReference type="InterPro" id="IPR014284">
    <property type="entry name" value="RNA_pol_sigma-70_dom"/>
</dbReference>
<keyword evidence="4" id="KW-0804">Transcription</keyword>
<dbReference type="eggNOG" id="COG1595">
    <property type="taxonomic scope" value="Bacteria"/>
</dbReference>
<evidence type="ECO:0000259" key="6">
    <source>
        <dbReference type="Pfam" id="PF08281"/>
    </source>
</evidence>
<dbReference type="Gene3D" id="1.10.1740.10">
    <property type="match status" value="1"/>
</dbReference>
<dbReference type="Gene3D" id="1.10.10.10">
    <property type="entry name" value="Winged helix-like DNA-binding domain superfamily/Winged helix DNA-binding domain"/>
    <property type="match status" value="1"/>
</dbReference>
<dbReference type="PATRIC" id="fig|1166018.3.peg.3916"/>
<evidence type="ECO:0000313" key="7">
    <source>
        <dbReference type="EMBL" id="CCH00174.1"/>
    </source>
</evidence>
<evidence type="ECO:0000256" key="2">
    <source>
        <dbReference type="ARBA" id="ARBA00023015"/>
    </source>
</evidence>
<evidence type="ECO:0000256" key="3">
    <source>
        <dbReference type="ARBA" id="ARBA00023082"/>
    </source>
</evidence>
<dbReference type="EMBL" id="HE796683">
    <property type="protein sequence ID" value="CCH00174.1"/>
    <property type="molecule type" value="Genomic_DNA"/>
</dbReference>
<dbReference type="PANTHER" id="PTHR43133">
    <property type="entry name" value="RNA POLYMERASE ECF-TYPE SIGMA FACTO"/>
    <property type="match status" value="1"/>
</dbReference>
<dbReference type="RefSeq" id="WP_015331273.1">
    <property type="nucleotide sequence ID" value="NC_020054.1"/>
</dbReference>
<dbReference type="InterPro" id="IPR007627">
    <property type="entry name" value="RNA_pol_sigma70_r2"/>
</dbReference>
<dbReference type="GO" id="GO:0003677">
    <property type="term" value="F:DNA binding"/>
    <property type="evidence" value="ECO:0007669"/>
    <property type="project" value="InterPro"/>
</dbReference>
<keyword evidence="2" id="KW-0805">Transcription regulation</keyword>
<feature type="domain" description="RNA polymerase sigma factor 70 region 4 type 2" evidence="6">
    <location>
        <begin position="155"/>
        <end position="207"/>
    </location>
</feature>
<protein>
    <submittedName>
        <fullName evidence="7">RNA polymerase, sigma-24 subunit, ECF subfamily</fullName>
    </submittedName>
</protein>
<comment type="similarity">
    <text evidence="1">Belongs to the sigma-70 factor family. ECF subfamily.</text>
</comment>
<dbReference type="Proteomes" id="UP000011058">
    <property type="component" value="Chromosome"/>
</dbReference>
<reference evidence="7 8" key="1">
    <citation type="journal article" date="2012" name="J. Bacteriol.">
        <title>Genome Sequence of Fibrella aestuarina BUZ 2T, a Filamentous Marine Bacterium.</title>
        <authorList>
            <person name="Filippini M."/>
            <person name="Qi W."/>
            <person name="Blom J."/>
            <person name="Goesmann A."/>
            <person name="Smits T.H."/>
            <person name="Bagheri H.C."/>
        </authorList>
    </citation>
    <scope>NUCLEOTIDE SEQUENCE [LARGE SCALE GENOMIC DNA]</scope>
    <source>
        <strain evidence="8">BUZ 2T</strain>
    </source>
</reference>
<dbReference type="NCBIfam" id="TIGR02937">
    <property type="entry name" value="sigma70-ECF"/>
    <property type="match status" value="1"/>
</dbReference>
<feature type="domain" description="RNA polymerase sigma-70 region 2" evidence="5">
    <location>
        <begin position="54"/>
        <end position="117"/>
    </location>
</feature>
<dbReference type="InterPro" id="IPR013325">
    <property type="entry name" value="RNA_pol_sigma_r2"/>
</dbReference>
<evidence type="ECO:0000259" key="5">
    <source>
        <dbReference type="Pfam" id="PF04542"/>
    </source>
</evidence>
<evidence type="ECO:0000256" key="4">
    <source>
        <dbReference type="ARBA" id="ARBA00023163"/>
    </source>
</evidence>
<evidence type="ECO:0000256" key="1">
    <source>
        <dbReference type="ARBA" id="ARBA00010641"/>
    </source>
</evidence>
<name>I0K7S1_9BACT</name>
<dbReference type="InterPro" id="IPR013249">
    <property type="entry name" value="RNA_pol_sigma70_r4_t2"/>
</dbReference>
<evidence type="ECO:0000313" key="8">
    <source>
        <dbReference type="Proteomes" id="UP000011058"/>
    </source>
</evidence>
<dbReference type="AlphaFoldDB" id="I0K7S1"/>
<dbReference type="SUPFAM" id="SSF88946">
    <property type="entry name" value="Sigma2 domain of RNA polymerase sigma factors"/>
    <property type="match status" value="1"/>
</dbReference>
<dbReference type="GO" id="GO:0006352">
    <property type="term" value="P:DNA-templated transcription initiation"/>
    <property type="evidence" value="ECO:0007669"/>
    <property type="project" value="InterPro"/>
</dbReference>
<keyword evidence="8" id="KW-1185">Reference proteome</keyword>
<dbReference type="InterPro" id="IPR039425">
    <property type="entry name" value="RNA_pol_sigma-70-like"/>
</dbReference>
<dbReference type="KEGG" id="fae:FAES_2165"/>
<organism evidence="7 8">
    <name type="scientific">Fibrella aestuarina BUZ 2</name>
    <dbReference type="NCBI Taxonomy" id="1166018"/>
    <lineage>
        <taxon>Bacteria</taxon>
        <taxon>Pseudomonadati</taxon>
        <taxon>Bacteroidota</taxon>
        <taxon>Cytophagia</taxon>
        <taxon>Cytophagales</taxon>
        <taxon>Spirosomataceae</taxon>
        <taxon>Fibrella</taxon>
    </lineage>
</organism>
<dbReference type="InterPro" id="IPR036388">
    <property type="entry name" value="WH-like_DNA-bd_sf"/>
</dbReference>
<dbReference type="InterPro" id="IPR014327">
    <property type="entry name" value="RNA_pol_sigma70_bacteroid"/>
</dbReference>
<dbReference type="GO" id="GO:0016987">
    <property type="term" value="F:sigma factor activity"/>
    <property type="evidence" value="ECO:0007669"/>
    <property type="project" value="UniProtKB-KW"/>
</dbReference>
<dbReference type="SUPFAM" id="SSF88659">
    <property type="entry name" value="Sigma3 and sigma4 domains of RNA polymerase sigma factors"/>
    <property type="match status" value="1"/>
</dbReference>